<reference evidence="1 2" key="1">
    <citation type="submission" date="2019-06" db="EMBL/GenBank/DDBJ databases">
        <title>Metagenome assembled Genome of Spiribacter salinus SL48-SHIP from the microbial mat of Salt Lake 48 (Novosibirsk region, Russia).</title>
        <authorList>
            <person name="Shipova A."/>
            <person name="Rozanov A.S."/>
            <person name="Bryanskaya A.V."/>
            <person name="Peltek S.E."/>
        </authorList>
    </citation>
    <scope>NUCLEOTIDE SEQUENCE [LARGE SCALE GENOMIC DNA]</scope>
    <source>
        <strain evidence="1">SL48-SHIP-2</strain>
    </source>
</reference>
<dbReference type="SUPFAM" id="SSF50199">
    <property type="entry name" value="Staphylococcal nuclease"/>
    <property type="match status" value="1"/>
</dbReference>
<accession>A0A540VGT2</accession>
<dbReference type="AlphaFoldDB" id="A0A540VGT2"/>
<sequence length="80" mass="8466">MPTTPRQPGRRIAVLLLISSAIALLPAVEAGPLQVHRVIDGDTIEVLGDLGGEPLPVAVRLLWVDTPEIRGGRAMPEGLL</sequence>
<evidence type="ECO:0008006" key="3">
    <source>
        <dbReference type="Google" id="ProtNLM"/>
    </source>
</evidence>
<comment type="caution">
    <text evidence="1">The sequence shown here is derived from an EMBL/GenBank/DDBJ whole genome shotgun (WGS) entry which is preliminary data.</text>
</comment>
<proteinExistence type="predicted"/>
<evidence type="ECO:0000313" key="2">
    <source>
        <dbReference type="Proteomes" id="UP000315400"/>
    </source>
</evidence>
<dbReference type="InterPro" id="IPR035437">
    <property type="entry name" value="SNase_OB-fold_sf"/>
</dbReference>
<gene>
    <name evidence="1" type="ORF">FKY71_17175</name>
</gene>
<name>A0A540VGT2_9GAMM</name>
<dbReference type="EMBL" id="VIFK01000384">
    <property type="protein sequence ID" value="TQE95333.1"/>
    <property type="molecule type" value="Genomic_DNA"/>
</dbReference>
<evidence type="ECO:0000313" key="1">
    <source>
        <dbReference type="EMBL" id="TQE95333.1"/>
    </source>
</evidence>
<protein>
    <recommendedName>
        <fullName evidence="3">Nuclease</fullName>
    </recommendedName>
</protein>
<dbReference type="Gene3D" id="2.40.50.90">
    <property type="match status" value="1"/>
</dbReference>
<organism evidence="1 2">
    <name type="scientific">Spiribacter salinus</name>
    <dbReference type="NCBI Taxonomy" id="1335746"/>
    <lineage>
        <taxon>Bacteria</taxon>
        <taxon>Pseudomonadati</taxon>
        <taxon>Pseudomonadota</taxon>
        <taxon>Gammaproteobacteria</taxon>
        <taxon>Chromatiales</taxon>
        <taxon>Ectothiorhodospiraceae</taxon>
        <taxon>Spiribacter</taxon>
    </lineage>
</organism>
<dbReference type="Proteomes" id="UP000315400">
    <property type="component" value="Unassembled WGS sequence"/>
</dbReference>